<dbReference type="PANTHER" id="PTHR43606">
    <property type="entry name" value="PHOSPHATASE, PUTATIVE (AFU_ORTHOLOGUE AFUA_6G08710)-RELATED"/>
    <property type="match status" value="1"/>
</dbReference>
<dbReference type="Proteomes" id="UP000033662">
    <property type="component" value="Unassembled WGS sequence"/>
</dbReference>
<dbReference type="Pfam" id="PF09423">
    <property type="entry name" value="PhoD"/>
    <property type="match status" value="1"/>
</dbReference>
<evidence type="ECO:0000313" key="2">
    <source>
        <dbReference type="EMBL" id="KKA04328.1"/>
    </source>
</evidence>
<dbReference type="OrthoDB" id="9795624at2"/>
<dbReference type="SUPFAM" id="SSF56300">
    <property type="entry name" value="Metallo-dependent phosphatases"/>
    <property type="match status" value="1"/>
</dbReference>
<accession>A0A0F4XGJ6</accession>
<sequence>MFKPTVGPIVGHTTTDHARIFLRGDRGNNRVFAGIRHRRQGDTHWSKGDFVHLKAYRDMSDVIVLKGLQPDTAYEYQAGWFSPLGPTHTVETVQALPLQWPRSTYCLRTPASKTDAPCAYIVGSCRYLRIAAGTPLLPGLGDRTFAGINRIVAQADPPISAVLMTGDQVYLDDLNVIGPDRTYQNILFRYRSVFSQPHIRKLMSGTPTYMILDDHEIEDNWPARKTGNDDVLYANAMGAYGLYQASHGPAHELSSDGTLNKSLMRYWYTFTHGDIHWFVTDSRTQRNLSADDRRILDEEQEQSLLQWLINSTARVKLVVTSVMFFPDSKHDDGDAWQAFPEQRLRLLETIRHHRIKNVVFISGDVHGSMTSRLRHSEDPDFEVNTVVSSPFYNSKLLPFAKASDFIFHRPMARTQSGEYRYELTSKVVSQDNFAHLHVTAQSLQVTFHDRDGKPLQTVDIPLR</sequence>
<evidence type="ECO:0000259" key="1">
    <source>
        <dbReference type="Pfam" id="PF09423"/>
    </source>
</evidence>
<comment type="caution">
    <text evidence="2">The sequence shown here is derived from an EMBL/GenBank/DDBJ whole genome shotgun (WGS) entry which is preliminary data.</text>
</comment>
<proteinExistence type="predicted"/>
<dbReference type="InterPro" id="IPR052900">
    <property type="entry name" value="Phospholipid_Metab_Enz"/>
</dbReference>
<reference evidence="2 3" key="1">
    <citation type="submission" date="2015-03" db="EMBL/GenBank/DDBJ databases">
        <title>Pseudomonas fluorescens 1855-344 Genome sequencing and assembly.</title>
        <authorList>
            <person name="Eng W.W.H."/>
            <person name="Gan H.M."/>
            <person name="Savka M.A."/>
        </authorList>
    </citation>
    <scope>NUCLEOTIDE SEQUENCE [LARGE SCALE GENOMIC DNA]</scope>
    <source>
        <strain evidence="2 3">1855-344</strain>
    </source>
</reference>
<protein>
    <submittedName>
        <fullName evidence="2">Phosphodiesterase</fullName>
    </submittedName>
</protein>
<gene>
    <name evidence="2" type="ORF">VP02_28625</name>
</gene>
<dbReference type="InterPro" id="IPR038607">
    <property type="entry name" value="PhoD-like_sf"/>
</dbReference>
<name>A0A0F4XGJ6_9PSED</name>
<dbReference type="AlphaFoldDB" id="A0A0F4XGJ6"/>
<evidence type="ECO:0000313" key="3">
    <source>
        <dbReference type="Proteomes" id="UP000033662"/>
    </source>
</evidence>
<dbReference type="InterPro" id="IPR018946">
    <property type="entry name" value="PhoD-like_MPP"/>
</dbReference>
<dbReference type="InterPro" id="IPR029052">
    <property type="entry name" value="Metallo-depent_PP-like"/>
</dbReference>
<dbReference type="PATRIC" id="fig|132476.4.peg.5146"/>
<dbReference type="PANTHER" id="PTHR43606:SF2">
    <property type="entry name" value="ALKALINE PHOSPHATASE FAMILY PROTEIN (AFU_ORTHOLOGUE AFUA_5G03860)"/>
    <property type="match status" value="1"/>
</dbReference>
<dbReference type="EMBL" id="JZXC01000043">
    <property type="protein sequence ID" value="KKA04328.1"/>
    <property type="molecule type" value="Genomic_DNA"/>
</dbReference>
<organism evidence="2 3">
    <name type="scientific">Pseudomonas kilonensis</name>
    <dbReference type="NCBI Taxonomy" id="132476"/>
    <lineage>
        <taxon>Bacteria</taxon>
        <taxon>Pseudomonadati</taxon>
        <taxon>Pseudomonadota</taxon>
        <taxon>Gammaproteobacteria</taxon>
        <taxon>Pseudomonadales</taxon>
        <taxon>Pseudomonadaceae</taxon>
        <taxon>Pseudomonas</taxon>
    </lineage>
</organism>
<dbReference type="Gene3D" id="3.60.21.70">
    <property type="entry name" value="PhoD-like phosphatase"/>
    <property type="match status" value="1"/>
</dbReference>
<feature type="domain" description="PhoD-like phosphatase metallophosphatase" evidence="1">
    <location>
        <begin position="188"/>
        <end position="386"/>
    </location>
</feature>
<dbReference type="CDD" id="cd07389">
    <property type="entry name" value="MPP_PhoD"/>
    <property type="match status" value="1"/>
</dbReference>